<dbReference type="AlphaFoldDB" id="F0SW35"/>
<dbReference type="GO" id="GO:0043722">
    <property type="term" value="F:4-hydroxyphenylacetate decarboxylase activity"/>
    <property type="evidence" value="ECO:0007669"/>
    <property type="project" value="UniProtKB-EC"/>
</dbReference>
<dbReference type="InterPro" id="IPR004184">
    <property type="entry name" value="PFL_dom"/>
</dbReference>
<accession>F0SW35</accession>
<keyword evidence="1 3" id="KW-0556">Organic radical</keyword>
<evidence type="ECO:0000259" key="4">
    <source>
        <dbReference type="PROSITE" id="PS51149"/>
    </source>
</evidence>
<keyword evidence="7" id="KW-1185">Reference proteome</keyword>
<dbReference type="PANTHER" id="PTHR43641">
    <property type="entry name" value="FORMATE ACETYLTRANSFERASE 3-RELATED"/>
    <property type="match status" value="1"/>
</dbReference>
<dbReference type="PROSITE" id="PS51554">
    <property type="entry name" value="PFL"/>
    <property type="match status" value="1"/>
</dbReference>
<dbReference type="SUPFAM" id="SSF51998">
    <property type="entry name" value="PFL-like glycyl radical enzymes"/>
    <property type="match status" value="1"/>
</dbReference>
<dbReference type="NCBIfam" id="NF033715">
    <property type="entry name" value="glycyl_HPDL_Lrg"/>
    <property type="match status" value="1"/>
</dbReference>
<reference evidence="6 7" key="1">
    <citation type="journal article" date="2011" name="Stand. Genomic Sci.">
        <title>Complete genome sequence of Syntrophobotulus glycolicus type strain (FlGlyR).</title>
        <authorList>
            <person name="Han C."/>
            <person name="Mwirichia R."/>
            <person name="Chertkov O."/>
            <person name="Held B."/>
            <person name="Lapidus A."/>
            <person name="Nolan M."/>
            <person name="Lucas S."/>
            <person name="Hammon N."/>
            <person name="Deshpande S."/>
            <person name="Cheng J.F."/>
            <person name="Tapia R."/>
            <person name="Goodwin L."/>
            <person name="Pitluck S."/>
            <person name="Huntemann M."/>
            <person name="Liolios K."/>
            <person name="Ivanova N."/>
            <person name="Pagani I."/>
            <person name="Mavromatis K."/>
            <person name="Ovchinikova G."/>
            <person name="Pati A."/>
            <person name="Chen A."/>
            <person name="Palaniappan K."/>
            <person name="Land M."/>
            <person name="Hauser L."/>
            <person name="Brambilla E.M."/>
            <person name="Rohde M."/>
            <person name="Spring S."/>
            <person name="Sikorski J."/>
            <person name="Goker M."/>
            <person name="Woyke T."/>
            <person name="Bristow J."/>
            <person name="Eisen J.A."/>
            <person name="Markowitz V."/>
            <person name="Hugenholtz P."/>
            <person name="Kyrpides N.C."/>
            <person name="Klenk H.P."/>
            <person name="Detter J.C."/>
        </authorList>
    </citation>
    <scope>NUCLEOTIDE SEQUENCE [LARGE SCALE GENOMIC DNA]</scope>
    <source>
        <strain evidence="7">DSM 8271 / FlGlyR</strain>
    </source>
</reference>
<reference evidence="7" key="2">
    <citation type="submission" date="2011-02" db="EMBL/GenBank/DDBJ databases">
        <title>The complete genome of Syntrophobotulus glycolicus DSM 8271.</title>
        <authorList>
            <person name="Lucas S."/>
            <person name="Copeland A."/>
            <person name="Lapidus A."/>
            <person name="Bruce D."/>
            <person name="Goodwin L."/>
            <person name="Pitluck S."/>
            <person name="Kyrpides N."/>
            <person name="Mavromatis K."/>
            <person name="Pagani I."/>
            <person name="Ivanova N."/>
            <person name="Mikhailova N."/>
            <person name="Chertkov O."/>
            <person name="Held B."/>
            <person name="Detter J.C."/>
            <person name="Tapia R."/>
            <person name="Han C."/>
            <person name="Land M."/>
            <person name="Hauser L."/>
            <person name="Markowitz V."/>
            <person name="Cheng J.-F."/>
            <person name="Hugenholtz P."/>
            <person name="Woyke T."/>
            <person name="Wu D."/>
            <person name="Spring S."/>
            <person name="Schroeder M."/>
            <person name="Brambilla E."/>
            <person name="Klenk H.-P."/>
            <person name="Eisen J.A."/>
        </authorList>
    </citation>
    <scope>NUCLEOTIDE SEQUENCE [LARGE SCALE GENOMIC DNA]</scope>
    <source>
        <strain evidence="7">DSM 8271 / FlGlyR</strain>
    </source>
</reference>
<feature type="domain" description="Glycine radical" evidence="4">
    <location>
        <begin position="779"/>
        <end position="899"/>
    </location>
</feature>
<dbReference type="eggNOG" id="COG1882">
    <property type="taxonomic scope" value="Bacteria"/>
</dbReference>
<evidence type="ECO:0000256" key="3">
    <source>
        <dbReference type="PROSITE-ProRule" id="PRU00493"/>
    </source>
</evidence>
<sequence length="900" mass="100786">MAVTAAKQIKSEAYTPEFDYTPREEKEGTGGNVKRLLGLFYQSLSSADNEFTYWYTRRWDELDGSVPVIRRAEALKSAFEHLTPTIWPGEKLALQKSKNYRGSFAMPWIQNSFLLARSNENFSGGKRVIATGGGNVTSDFGEVKSVAGKFGLRKEDFPAYRRLAQSWDGRSAEAVSRQMEEFVPDKTLKDLIQESKVSYDDAGFTIVQGRETMNLYYPFQYGLEGLVKLLEEKRDAVAGRADGDGVLGMDRFYYDQAVIIAIRGIQAWILNHAALAEKLAARESALPDEIRRRHVVEDSGESYADIYSELGKTLRKIAFDRPSTFREALQLFHALHIAASNEDPICGVSPGRLGQILYPWFEQDIEAGRITEEEVIELLEMQRIKLTTMDIFASPNTVGGNAGNTYNNLTVGGLKRDGSPAVNRLEYLFVEAGIRCSTPQPTITCLYDEKLPEDFLLQCAKCNKTGTGYPAWVNNQTSRKMLVKHFGHEGMTEEESAAAAVGGCLAIAPGVYNTIDLNGRKYEIPGGAGLTTMGGIRPFALPKMLEMTLFNGYDHNLKKQIFPPHNRVFHSYEEFLTQLKAYIDKALDVLTRFNNLYFDITRKNNMSVINSFMKPDCLKTGHHNGQKGYRYNTTFLAITSGTITFVNSLAQIKKLVFEEGKYSLEQLTDALLHNFGYDTAEESGSFSVLDRRKKDGSDQYDDIYADCLRAPKFGNADPYVDAILADYEDWFPQIVTSKETLYGEKLQVGQFVTGHHNAQGGVTLATPDGRLAGTTYTDASMSAYPGTDKNGPYAIFRSATVWDHSNTQSSMLNLKLHPTAISGDAGTKKLLALTRAYMRLGGHHIQYNIVDSNNLRDAQRHPENYRDLLVRVSGFTHYWCELSKPIQDEVISRTEYECGL</sequence>
<dbReference type="HOGENOM" id="CLU_009096_0_1_9"/>
<dbReference type="EC" id="4.1.1.83" evidence="6"/>
<protein>
    <submittedName>
        <fullName evidence="6">4-hydroxyphenylacetate decarboxylase subunit B</fullName>
        <ecNumber evidence="6">4.1.1.83</ecNumber>
    </submittedName>
</protein>
<evidence type="ECO:0000259" key="5">
    <source>
        <dbReference type="PROSITE" id="PS51554"/>
    </source>
</evidence>
<dbReference type="EMBL" id="CP002547">
    <property type="protein sequence ID" value="ADY56819.1"/>
    <property type="molecule type" value="Genomic_DNA"/>
</dbReference>
<evidence type="ECO:0000313" key="7">
    <source>
        <dbReference type="Proteomes" id="UP000007488"/>
    </source>
</evidence>
<dbReference type="GO" id="GO:0005829">
    <property type="term" value="C:cytosol"/>
    <property type="evidence" value="ECO:0007669"/>
    <property type="project" value="TreeGrafter"/>
</dbReference>
<dbReference type="Pfam" id="PF01228">
    <property type="entry name" value="Gly_radical"/>
    <property type="match status" value="1"/>
</dbReference>
<feature type="modified residue" description="Glycine radical" evidence="3">
    <location>
        <position position="874"/>
    </location>
</feature>
<dbReference type="SMR" id="F0SW35"/>
<dbReference type="Proteomes" id="UP000007488">
    <property type="component" value="Chromosome"/>
</dbReference>
<dbReference type="Gene3D" id="3.20.70.20">
    <property type="match status" value="1"/>
</dbReference>
<dbReference type="InterPro" id="IPR001150">
    <property type="entry name" value="Gly_radical"/>
</dbReference>
<keyword evidence="2 6" id="KW-0456">Lyase</keyword>
<dbReference type="OrthoDB" id="9803969at2"/>
<dbReference type="STRING" id="645991.Sgly_2536"/>
<dbReference type="PANTHER" id="PTHR43641:SF2">
    <property type="entry name" value="DEHYDRATASE YBIW-RELATED"/>
    <property type="match status" value="1"/>
</dbReference>
<dbReference type="Pfam" id="PF02901">
    <property type="entry name" value="PFL-like"/>
    <property type="match status" value="1"/>
</dbReference>
<feature type="domain" description="PFL" evidence="5">
    <location>
        <begin position="31"/>
        <end position="771"/>
    </location>
</feature>
<dbReference type="InterPro" id="IPR051215">
    <property type="entry name" value="GRE"/>
</dbReference>
<evidence type="ECO:0000313" key="6">
    <source>
        <dbReference type="EMBL" id="ADY56819.1"/>
    </source>
</evidence>
<dbReference type="KEGG" id="sgy:Sgly_2536"/>
<gene>
    <name evidence="6" type="ordered locus">Sgly_2536</name>
</gene>
<name>F0SW35_SYNGF</name>
<evidence type="ECO:0000256" key="2">
    <source>
        <dbReference type="ARBA" id="ARBA00023239"/>
    </source>
</evidence>
<evidence type="ECO:0000256" key="1">
    <source>
        <dbReference type="ARBA" id="ARBA00022818"/>
    </source>
</evidence>
<dbReference type="PROSITE" id="PS51149">
    <property type="entry name" value="GLY_RADICAL_2"/>
    <property type="match status" value="1"/>
</dbReference>
<dbReference type="RefSeq" id="WP_013625684.1">
    <property type="nucleotide sequence ID" value="NC_015172.1"/>
</dbReference>
<proteinExistence type="predicted"/>
<organism evidence="6 7">
    <name type="scientific">Syntrophobotulus glycolicus (strain DSM 8271 / FlGlyR)</name>
    <dbReference type="NCBI Taxonomy" id="645991"/>
    <lineage>
        <taxon>Bacteria</taxon>
        <taxon>Bacillati</taxon>
        <taxon>Bacillota</taxon>
        <taxon>Clostridia</taxon>
        <taxon>Eubacteriales</taxon>
        <taxon>Desulfitobacteriaceae</taxon>
        <taxon>Syntrophobotulus</taxon>
    </lineage>
</organism>